<keyword evidence="7" id="KW-1185">Reference proteome</keyword>
<feature type="region of interest" description="Disordered" evidence="2">
    <location>
        <begin position="88"/>
        <end position="141"/>
    </location>
</feature>
<feature type="compositionally biased region" description="Basic and acidic residues" evidence="2">
    <location>
        <begin position="157"/>
        <end position="169"/>
    </location>
</feature>
<evidence type="ECO:0000313" key="7">
    <source>
        <dbReference type="Proteomes" id="UP000078555"/>
    </source>
</evidence>
<reference evidence="6 7" key="2">
    <citation type="submission" date="2016-05" db="EMBL/GenBank/DDBJ databases">
        <authorList>
            <person name="Naeem Raeece"/>
        </authorList>
    </citation>
    <scope>NUCLEOTIDE SEQUENCE [LARGE SCALE GENOMIC DNA]</scope>
</reference>
<sequence>MAVEVTFIKPRGHRSRTKDCTNEYDDIEEEVKKEVNNFKNQKEDDADFDKKCQSLRDYLNDYNQNNEQCFVSSLSTYYTNLKNSIEEPLQRCPNPPKEQVELDPEEIKRMSQGQLSQQGSELENPEQKASELEKKTEAAAHCKVKPCNTENLVREGLQDGRAPRNEETAAGHSQEVGSLNQKLQLGDAQPGHKGHSSSAHDPVDATSVGETKLTDAPSDKVQTQLGTPLQGGIKGNSDPNSHSDADGLPKVPVLSTDSSGASNDAPGHLEPSTPLYISAEAPSGETDHITHTTEATVTGPSSTKTTGKESQDKEAASAASLSLDGMSSHSGQSLLSKSMTPTTQSETQPQLQANGEHLLSEGDLSRNVHTRDQSNQAEVDKTLAQLLPSTGLLHDRSLESPRQFVHTSHILNNSFVGHTLNNGGILHEGTDSGGKDLVADGKDSTALYPVFGEILIKTFIVIASVIFAIILLLILLVKYTPLGKVFSEKKKKKQKGIQEVLDDMMYSSTFPEEKQMYLSYGHQEHSGYEDVYGN</sequence>
<gene>
    <name evidence="4" type="ORF">POVWA1_077100</name>
    <name evidence="5" type="ORF">POVWA2_076020</name>
</gene>
<reference evidence="4" key="1">
    <citation type="submission" date="2016-05" db="EMBL/GenBank/DDBJ databases">
        <authorList>
            <person name="Lavstsen T."/>
            <person name="Jespersen J.S."/>
        </authorList>
    </citation>
    <scope>NUCLEOTIDE SEQUENCE [LARGE SCALE GENOMIC DNA]</scope>
</reference>
<dbReference type="EMBL" id="FLRE01001621">
    <property type="protein sequence ID" value="SBT56910.1"/>
    <property type="molecule type" value="Genomic_DNA"/>
</dbReference>
<feature type="coiled-coil region" evidence="1">
    <location>
        <begin position="17"/>
        <end position="44"/>
    </location>
</feature>
<feature type="region of interest" description="Disordered" evidence="2">
    <location>
        <begin position="157"/>
        <end position="350"/>
    </location>
</feature>
<evidence type="ECO:0000256" key="1">
    <source>
        <dbReference type="SAM" id="Coils"/>
    </source>
</evidence>
<feature type="compositionally biased region" description="Low complexity" evidence="2">
    <location>
        <begin position="325"/>
        <end position="339"/>
    </location>
</feature>
<proteinExistence type="predicted"/>
<feature type="transmembrane region" description="Helical" evidence="3">
    <location>
        <begin position="454"/>
        <end position="477"/>
    </location>
</feature>
<feature type="compositionally biased region" description="Polar residues" evidence="2">
    <location>
        <begin position="340"/>
        <end position="350"/>
    </location>
</feature>
<evidence type="ECO:0000313" key="6">
    <source>
        <dbReference type="Proteomes" id="UP000078550"/>
    </source>
</evidence>
<evidence type="ECO:0000256" key="2">
    <source>
        <dbReference type="SAM" id="MobiDB-lite"/>
    </source>
</evidence>
<feature type="compositionally biased region" description="Basic and acidic residues" evidence="2">
    <location>
        <begin position="125"/>
        <end position="140"/>
    </location>
</feature>
<protein>
    <submittedName>
        <fullName evidence="4">Unspecified product</fullName>
    </submittedName>
</protein>
<feature type="compositionally biased region" description="Basic and acidic residues" evidence="2">
    <location>
        <begin position="306"/>
        <end position="315"/>
    </location>
</feature>
<dbReference type="EMBL" id="FLRD01001147">
    <property type="protein sequence ID" value="SBT56599.1"/>
    <property type="molecule type" value="Genomic_DNA"/>
</dbReference>
<dbReference type="Proteomes" id="UP000078550">
    <property type="component" value="Unassembled WGS sequence"/>
</dbReference>
<evidence type="ECO:0000256" key="3">
    <source>
        <dbReference type="SAM" id="Phobius"/>
    </source>
</evidence>
<keyword evidence="1" id="KW-0175">Coiled coil</keyword>
<keyword evidence="3" id="KW-0472">Membrane</keyword>
<feature type="compositionally biased region" description="Low complexity" evidence="2">
    <location>
        <begin position="111"/>
        <end position="122"/>
    </location>
</feature>
<keyword evidence="3" id="KW-0812">Transmembrane</keyword>
<name>A0A1A9AJ07_PLAOA</name>
<accession>A0A1A9AJ07</accession>
<evidence type="ECO:0000313" key="4">
    <source>
        <dbReference type="EMBL" id="SBT56599.1"/>
    </source>
</evidence>
<evidence type="ECO:0000313" key="5">
    <source>
        <dbReference type="EMBL" id="SBT56910.1"/>
    </source>
</evidence>
<feature type="compositionally biased region" description="Polar residues" evidence="2">
    <location>
        <begin position="292"/>
        <end position="305"/>
    </location>
</feature>
<dbReference type="AlphaFoldDB" id="A0A1A9AJ07"/>
<dbReference type="Proteomes" id="UP000078555">
    <property type="component" value="Unassembled WGS sequence"/>
</dbReference>
<organism evidence="4 7">
    <name type="scientific">Plasmodium ovale wallikeri</name>
    <dbReference type="NCBI Taxonomy" id="864142"/>
    <lineage>
        <taxon>Eukaryota</taxon>
        <taxon>Sar</taxon>
        <taxon>Alveolata</taxon>
        <taxon>Apicomplexa</taxon>
        <taxon>Aconoidasida</taxon>
        <taxon>Haemosporida</taxon>
        <taxon>Plasmodiidae</taxon>
        <taxon>Plasmodium</taxon>
        <taxon>Plasmodium (Plasmodium)</taxon>
    </lineage>
</organism>
<keyword evidence="3" id="KW-1133">Transmembrane helix</keyword>